<keyword evidence="2" id="KW-1185">Reference proteome</keyword>
<protein>
    <submittedName>
        <fullName evidence="1">Uncharacterized protein</fullName>
    </submittedName>
</protein>
<name>A0ACB6Z040_THEGA</name>
<dbReference type="EMBL" id="MU118293">
    <property type="protein sequence ID" value="KAF9643060.1"/>
    <property type="molecule type" value="Genomic_DNA"/>
</dbReference>
<reference evidence="1" key="1">
    <citation type="submission" date="2019-10" db="EMBL/GenBank/DDBJ databases">
        <authorList>
            <consortium name="DOE Joint Genome Institute"/>
            <person name="Kuo A."/>
            <person name="Miyauchi S."/>
            <person name="Kiss E."/>
            <person name="Drula E."/>
            <person name="Kohler A."/>
            <person name="Sanchez-Garcia M."/>
            <person name="Andreopoulos B."/>
            <person name="Barry K.W."/>
            <person name="Bonito G."/>
            <person name="Buee M."/>
            <person name="Carver A."/>
            <person name="Chen C."/>
            <person name="Cichocki N."/>
            <person name="Clum A."/>
            <person name="Culley D."/>
            <person name="Crous P.W."/>
            <person name="Fauchery L."/>
            <person name="Girlanda M."/>
            <person name="Hayes R."/>
            <person name="Keri Z."/>
            <person name="Labutti K."/>
            <person name="Lipzen A."/>
            <person name="Lombard V."/>
            <person name="Magnuson J."/>
            <person name="Maillard F."/>
            <person name="Morin E."/>
            <person name="Murat C."/>
            <person name="Nolan M."/>
            <person name="Ohm R."/>
            <person name="Pangilinan J."/>
            <person name="Pereira M."/>
            <person name="Perotto S."/>
            <person name="Peter M."/>
            <person name="Riley R."/>
            <person name="Sitrit Y."/>
            <person name="Stielow B."/>
            <person name="Szollosi G."/>
            <person name="Zifcakova L."/>
            <person name="Stursova M."/>
            <person name="Spatafora J.W."/>
            <person name="Tedersoo L."/>
            <person name="Vaario L.-M."/>
            <person name="Yamada A."/>
            <person name="Yan M."/>
            <person name="Wang P."/>
            <person name="Xu J."/>
            <person name="Bruns T."/>
            <person name="Baldrian P."/>
            <person name="Vilgalys R."/>
            <person name="Henrissat B."/>
            <person name="Grigoriev I.V."/>
            <person name="Hibbett D."/>
            <person name="Nagy L.G."/>
            <person name="Martin F.M."/>
        </authorList>
    </citation>
    <scope>NUCLEOTIDE SEQUENCE</scope>
    <source>
        <strain evidence="1">P2</strain>
    </source>
</reference>
<sequence length="158" mass="18355">MLARPNLLGRRFYLLFTAREVHDGYSFAVGFHLLWGYWPIDQALERFDHHRQWRENGSHAWWPLSLAKRNSLWMGLFLVFVIPTLIALAMEVYVLLPVKLVYDPKLVVKVKLAEMWVLGLFHTKIILRLPGFEAPQCMNEGQAGISYPQAVCSRKTCI</sequence>
<gene>
    <name evidence="1" type="ORF">BDM02DRAFT_1758261</name>
</gene>
<evidence type="ECO:0000313" key="1">
    <source>
        <dbReference type="EMBL" id="KAF9643060.1"/>
    </source>
</evidence>
<proteinExistence type="predicted"/>
<reference evidence="1" key="2">
    <citation type="journal article" date="2020" name="Nat. Commun.">
        <title>Large-scale genome sequencing of mycorrhizal fungi provides insights into the early evolution of symbiotic traits.</title>
        <authorList>
            <person name="Miyauchi S."/>
            <person name="Kiss E."/>
            <person name="Kuo A."/>
            <person name="Drula E."/>
            <person name="Kohler A."/>
            <person name="Sanchez-Garcia M."/>
            <person name="Morin E."/>
            <person name="Andreopoulos B."/>
            <person name="Barry K.W."/>
            <person name="Bonito G."/>
            <person name="Buee M."/>
            <person name="Carver A."/>
            <person name="Chen C."/>
            <person name="Cichocki N."/>
            <person name="Clum A."/>
            <person name="Culley D."/>
            <person name="Crous P.W."/>
            <person name="Fauchery L."/>
            <person name="Girlanda M."/>
            <person name="Hayes R.D."/>
            <person name="Keri Z."/>
            <person name="LaButti K."/>
            <person name="Lipzen A."/>
            <person name="Lombard V."/>
            <person name="Magnuson J."/>
            <person name="Maillard F."/>
            <person name="Murat C."/>
            <person name="Nolan M."/>
            <person name="Ohm R.A."/>
            <person name="Pangilinan J."/>
            <person name="Pereira M.F."/>
            <person name="Perotto S."/>
            <person name="Peter M."/>
            <person name="Pfister S."/>
            <person name="Riley R."/>
            <person name="Sitrit Y."/>
            <person name="Stielow J.B."/>
            <person name="Szollosi G."/>
            <person name="Zifcakova L."/>
            <person name="Stursova M."/>
            <person name="Spatafora J.W."/>
            <person name="Tedersoo L."/>
            <person name="Vaario L.M."/>
            <person name="Yamada A."/>
            <person name="Yan M."/>
            <person name="Wang P."/>
            <person name="Xu J."/>
            <person name="Bruns T."/>
            <person name="Baldrian P."/>
            <person name="Vilgalys R."/>
            <person name="Dunand C."/>
            <person name="Henrissat B."/>
            <person name="Grigoriev I.V."/>
            <person name="Hibbett D."/>
            <person name="Nagy L.G."/>
            <person name="Martin F.M."/>
        </authorList>
    </citation>
    <scope>NUCLEOTIDE SEQUENCE</scope>
    <source>
        <strain evidence="1">P2</strain>
    </source>
</reference>
<organism evidence="1 2">
    <name type="scientific">Thelephora ganbajun</name>
    <name type="common">Ganba fungus</name>
    <dbReference type="NCBI Taxonomy" id="370292"/>
    <lineage>
        <taxon>Eukaryota</taxon>
        <taxon>Fungi</taxon>
        <taxon>Dikarya</taxon>
        <taxon>Basidiomycota</taxon>
        <taxon>Agaricomycotina</taxon>
        <taxon>Agaricomycetes</taxon>
        <taxon>Thelephorales</taxon>
        <taxon>Thelephoraceae</taxon>
        <taxon>Thelephora</taxon>
    </lineage>
</organism>
<evidence type="ECO:0000313" key="2">
    <source>
        <dbReference type="Proteomes" id="UP000886501"/>
    </source>
</evidence>
<accession>A0ACB6Z040</accession>
<dbReference type="Proteomes" id="UP000886501">
    <property type="component" value="Unassembled WGS sequence"/>
</dbReference>
<comment type="caution">
    <text evidence="1">The sequence shown here is derived from an EMBL/GenBank/DDBJ whole genome shotgun (WGS) entry which is preliminary data.</text>
</comment>